<dbReference type="STRING" id="4615.A0A199VDR8"/>
<dbReference type="GO" id="GO:0016020">
    <property type="term" value="C:membrane"/>
    <property type="evidence" value="ECO:0007669"/>
    <property type="project" value="UniProtKB-SubCell"/>
</dbReference>
<keyword evidence="13" id="KW-0808">Transferase</keyword>
<evidence type="ECO:0000256" key="2">
    <source>
        <dbReference type="ARBA" id="ARBA00022553"/>
    </source>
</evidence>
<dbReference type="GO" id="GO:0004672">
    <property type="term" value="F:protein kinase activity"/>
    <property type="evidence" value="ECO:0007669"/>
    <property type="project" value="InterPro"/>
</dbReference>
<feature type="chain" id="PRO_5008508308" evidence="11">
    <location>
        <begin position="24"/>
        <end position="827"/>
    </location>
</feature>
<comment type="subcellular location">
    <subcellularLocation>
        <location evidence="1">Membrane</location>
        <topology evidence="1">Single-pass membrane protein</topology>
    </subcellularLocation>
</comment>
<organism evidence="13 14">
    <name type="scientific">Ananas comosus</name>
    <name type="common">Pineapple</name>
    <name type="synonym">Ananas ananas</name>
    <dbReference type="NCBI Taxonomy" id="4615"/>
    <lineage>
        <taxon>Eukaryota</taxon>
        <taxon>Viridiplantae</taxon>
        <taxon>Streptophyta</taxon>
        <taxon>Embryophyta</taxon>
        <taxon>Tracheophyta</taxon>
        <taxon>Spermatophyta</taxon>
        <taxon>Magnoliopsida</taxon>
        <taxon>Liliopsida</taxon>
        <taxon>Poales</taxon>
        <taxon>Bromeliaceae</taxon>
        <taxon>Bromelioideae</taxon>
        <taxon>Ananas</taxon>
    </lineage>
</organism>
<evidence type="ECO:0000256" key="1">
    <source>
        <dbReference type="ARBA" id="ARBA00004167"/>
    </source>
</evidence>
<evidence type="ECO:0000313" key="14">
    <source>
        <dbReference type="Proteomes" id="UP000092600"/>
    </source>
</evidence>
<keyword evidence="5 11" id="KW-0732">Signal</keyword>
<dbReference type="PROSITE" id="PS51450">
    <property type="entry name" value="LRR"/>
    <property type="match status" value="1"/>
</dbReference>
<dbReference type="EMBL" id="LSRQ01002223">
    <property type="protein sequence ID" value="OAY74920.1"/>
    <property type="molecule type" value="Genomic_DNA"/>
</dbReference>
<evidence type="ECO:0000256" key="7">
    <source>
        <dbReference type="ARBA" id="ARBA00022989"/>
    </source>
</evidence>
<evidence type="ECO:0000313" key="13">
    <source>
        <dbReference type="EMBL" id="OAY74920.1"/>
    </source>
</evidence>
<dbReference type="Pfam" id="PF00560">
    <property type="entry name" value="LRR_1"/>
    <property type="match status" value="2"/>
</dbReference>
<dbReference type="InterPro" id="IPR011009">
    <property type="entry name" value="Kinase-like_dom_sf"/>
</dbReference>
<name>A0A199VDR8_ANACO</name>
<accession>A0A199VDR8</accession>
<evidence type="ECO:0000259" key="12">
    <source>
        <dbReference type="PROSITE" id="PS50011"/>
    </source>
</evidence>
<dbReference type="PANTHER" id="PTHR48007">
    <property type="entry name" value="LEUCINE-RICH REPEAT RECEPTOR-LIKE PROTEIN KINASE PXC1"/>
    <property type="match status" value="1"/>
</dbReference>
<dbReference type="InterPro" id="IPR000719">
    <property type="entry name" value="Prot_kinase_dom"/>
</dbReference>
<keyword evidence="2" id="KW-0597">Phosphoprotein</keyword>
<evidence type="ECO:0000256" key="10">
    <source>
        <dbReference type="SAM" id="Phobius"/>
    </source>
</evidence>
<dbReference type="AlphaFoldDB" id="A0A199VDR8"/>
<dbReference type="InterPro" id="IPR001611">
    <property type="entry name" value="Leu-rich_rpt"/>
</dbReference>
<keyword evidence="13" id="KW-0675">Receptor</keyword>
<comment type="caution">
    <text evidence="13">The sequence shown here is derived from an EMBL/GenBank/DDBJ whole genome shotgun (WGS) entry which is preliminary data.</text>
</comment>
<keyword evidence="7 10" id="KW-1133">Transmembrane helix</keyword>
<feature type="signal peptide" evidence="11">
    <location>
        <begin position="1"/>
        <end position="23"/>
    </location>
</feature>
<dbReference type="Gene3D" id="3.30.200.20">
    <property type="entry name" value="Phosphorylase Kinase, domain 1"/>
    <property type="match status" value="1"/>
</dbReference>
<dbReference type="SUPFAM" id="SSF56112">
    <property type="entry name" value="Protein kinase-like (PK-like)"/>
    <property type="match status" value="2"/>
</dbReference>
<evidence type="ECO:0000256" key="8">
    <source>
        <dbReference type="ARBA" id="ARBA00023136"/>
    </source>
</evidence>
<gene>
    <name evidence="13" type="ORF">ACMD2_18196</name>
</gene>
<dbReference type="Gene3D" id="3.80.10.10">
    <property type="entry name" value="Ribonuclease Inhibitor"/>
    <property type="match status" value="2"/>
</dbReference>
<keyword evidence="6" id="KW-0677">Repeat</keyword>
<dbReference type="GO" id="GO:0005524">
    <property type="term" value="F:ATP binding"/>
    <property type="evidence" value="ECO:0007669"/>
    <property type="project" value="InterPro"/>
</dbReference>
<protein>
    <submittedName>
        <fullName evidence="13">Putative LRR receptor-like serine/threonine-protein kinase</fullName>
    </submittedName>
</protein>
<dbReference type="InterPro" id="IPR046959">
    <property type="entry name" value="PRK1-6/SRF4-like"/>
</dbReference>
<evidence type="ECO:0000256" key="4">
    <source>
        <dbReference type="ARBA" id="ARBA00022692"/>
    </source>
</evidence>
<keyword evidence="13" id="KW-0418">Kinase</keyword>
<dbReference type="Gene3D" id="1.10.510.10">
    <property type="entry name" value="Transferase(Phosphotransferase) domain 1"/>
    <property type="match status" value="2"/>
</dbReference>
<feature type="transmembrane region" description="Helical" evidence="10">
    <location>
        <begin position="298"/>
        <end position="320"/>
    </location>
</feature>
<feature type="region of interest" description="Disordered" evidence="9">
    <location>
        <begin position="770"/>
        <end position="806"/>
    </location>
</feature>
<evidence type="ECO:0000256" key="9">
    <source>
        <dbReference type="SAM" id="MobiDB-lite"/>
    </source>
</evidence>
<evidence type="ECO:0000256" key="5">
    <source>
        <dbReference type="ARBA" id="ARBA00022729"/>
    </source>
</evidence>
<evidence type="ECO:0000256" key="11">
    <source>
        <dbReference type="SAM" id="SignalP"/>
    </source>
</evidence>
<dbReference type="PROSITE" id="PS50011">
    <property type="entry name" value="PROTEIN_KINASE_DOM"/>
    <property type="match status" value="1"/>
</dbReference>
<keyword evidence="4 10" id="KW-0812">Transmembrane</keyword>
<sequence>MLNSTLFLSFLLFLLLLACSITALTPDGVSLLSFKYAVLDDPLAALADWTTRRHPVLLERCRLREFPAITNSSSSSRVIGLSLPNAQLRGAVAPELALIEHLRRLDLSGNALAGPVPAELALLPNLTTLSLANNYFYGELPAGVSDSLEVFDVSSNLINGSLPPGLGTGSLRYLNLSHNRISGTVPPELGSALPANAMIDLSFNNLTGPIPQAGAFTAQNAVAFAGNPGLCGSPLIKKCAISSSLSNAPPNNVSAATATPPVSKAFAAIPESPNADSLAGNGGGGGSARPRGLRPTTIFAIAAGDFVGIGALFVVFLYIYQVKKRKHESEGIETKQVETAADDEENVQELGGGVFSCCFKKHDCGCSGSGDGDGTEESSETSAYAAAEAMKGDGEQKATLVSVDGETEIELETLLKATAYVVGAAERGIVYKAVLVDGTAYAVRRIGEGRGDGSDSSSGMGKFREFEANVRAIAKLRHRNVLRLRGFYWGPQEKLLIHDFAPNGSLNNYSFTDKACSPSPFHLSFETRLRIARGVARGLAFLHDKKHVHGYIKPSNILLDADMEPLISDFGLDRLFSVSSSSSSSSKRSMSARIFGSKWSTADLPDLSSPCGGSSSSSATPYHSPEMTQNLKLSAKSDVYSYGVVLLELIAGRVLSEVEVCQWESGFAAPQAEKSRAMRMVNPAMRGAAEGREEALLSCFKLGFSCCAAAPQKRPAMKDVLQPSNILLDADMEPLISDFGLDRLFSVSSSSSSSSKRSMSARIFGSKWSTADSPTYQSPCGGSSSSSATPYNSARDDTESETQCKVGRVLVRSGSVGADRREGAFGG</sequence>
<reference evidence="13 14" key="1">
    <citation type="journal article" date="2016" name="DNA Res.">
        <title>The draft genome of MD-2 pineapple using hybrid error correction of long reads.</title>
        <authorList>
            <person name="Redwan R.M."/>
            <person name="Saidin A."/>
            <person name="Kumar S.V."/>
        </authorList>
    </citation>
    <scope>NUCLEOTIDE SEQUENCE [LARGE SCALE GENOMIC DNA]</scope>
    <source>
        <strain evidence="14">cv. MD2</strain>
        <tissue evidence="13">Leaf</tissue>
    </source>
</reference>
<dbReference type="Pfam" id="PF00069">
    <property type="entry name" value="Pkinase"/>
    <property type="match status" value="1"/>
</dbReference>
<keyword evidence="3" id="KW-0433">Leucine-rich repeat</keyword>
<feature type="compositionally biased region" description="Polar residues" evidence="9">
    <location>
        <begin position="770"/>
        <end position="780"/>
    </location>
</feature>
<proteinExistence type="predicted"/>
<dbReference type="FunFam" id="3.80.10.10:FF:000722">
    <property type="entry name" value="Leucine-rich repeat receptor-like protein kinase"/>
    <property type="match status" value="1"/>
</dbReference>
<keyword evidence="8 10" id="KW-0472">Membrane</keyword>
<evidence type="ECO:0000256" key="3">
    <source>
        <dbReference type="ARBA" id="ARBA00022614"/>
    </source>
</evidence>
<evidence type="ECO:0000256" key="6">
    <source>
        <dbReference type="ARBA" id="ARBA00022737"/>
    </source>
</evidence>
<feature type="domain" description="Protein kinase" evidence="12">
    <location>
        <begin position="416"/>
        <end position="728"/>
    </location>
</feature>
<dbReference type="SUPFAM" id="SSF52058">
    <property type="entry name" value="L domain-like"/>
    <property type="match status" value="1"/>
</dbReference>
<dbReference type="PANTHER" id="PTHR48007:SF47">
    <property type="entry name" value="PROTEIN KINASE DOMAIN-CONTAINING PROTEIN"/>
    <property type="match status" value="1"/>
</dbReference>
<dbReference type="InterPro" id="IPR032675">
    <property type="entry name" value="LRR_dom_sf"/>
</dbReference>
<dbReference type="Proteomes" id="UP000092600">
    <property type="component" value="Unassembled WGS sequence"/>
</dbReference>